<evidence type="ECO:0000313" key="2">
    <source>
        <dbReference type="EMBL" id="KWW17962.1"/>
    </source>
</evidence>
<reference evidence="2 3" key="1">
    <citation type="submission" date="2015-11" db="EMBL/GenBank/DDBJ databases">
        <title>Genome Sequence of Bacillus simplex strain VanAntwerpen2.</title>
        <authorList>
            <person name="Couger M.B."/>
        </authorList>
    </citation>
    <scope>NUCLEOTIDE SEQUENCE [LARGE SCALE GENOMIC DNA]</scope>
    <source>
        <strain evidence="2 3">VanAntwerpen02</strain>
    </source>
</reference>
<name>A0A125QRT9_9BACI</name>
<feature type="coiled-coil region" evidence="1">
    <location>
        <begin position="8"/>
        <end position="35"/>
    </location>
</feature>
<organism evidence="2 3">
    <name type="scientific">Peribacillus simplex</name>
    <dbReference type="NCBI Taxonomy" id="1478"/>
    <lineage>
        <taxon>Bacteria</taxon>
        <taxon>Bacillati</taxon>
        <taxon>Bacillota</taxon>
        <taxon>Bacilli</taxon>
        <taxon>Bacillales</taxon>
        <taxon>Bacillaceae</taxon>
        <taxon>Peribacillus</taxon>
    </lineage>
</organism>
<keyword evidence="1" id="KW-0175">Coiled coil</keyword>
<protein>
    <submittedName>
        <fullName evidence="2">Uncharacterized protein</fullName>
    </submittedName>
</protein>
<dbReference type="RefSeq" id="WP_061142604.1">
    <property type="nucleotide sequence ID" value="NZ_LNNH01000025.1"/>
</dbReference>
<gene>
    <name evidence="2" type="ORF">AS888_20850</name>
</gene>
<sequence length="135" mass="15048">MAEPPVGYSILDLRVKQLEDELKEVKKELKIQARENAKGFTDINDRVDILTNFTTEVKIMLSNFSQNQKEMKEASAENQKEIKKTLSDTVTELKSDIKDIASLAGKDQGWRALITEIIKVVLTVASIIGGSKLLG</sequence>
<keyword evidence="3" id="KW-1185">Reference proteome</keyword>
<accession>A0A125QRT9</accession>
<proteinExistence type="predicted"/>
<dbReference type="Proteomes" id="UP000064189">
    <property type="component" value="Unassembled WGS sequence"/>
</dbReference>
<evidence type="ECO:0000256" key="1">
    <source>
        <dbReference type="SAM" id="Coils"/>
    </source>
</evidence>
<dbReference type="EMBL" id="LNNH01000025">
    <property type="protein sequence ID" value="KWW17962.1"/>
    <property type="molecule type" value="Genomic_DNA"/>
</dbReference>
<comment type="caution">
    <text evidence="2">The sequence shown here is derived from an EMBL/GenBank/DDBJ whole genome shotgun (WGS) entry which is preliminary data.</text>
</comment>
<evidence type="ECO:0000313" key="3">
    <source>
        <dbReference type="Proteomes" id="UP000064189"/>
    </source>
</evidence>
<dbReference type="AlphaFoldDB" id="A0A125QRT9"/>